<accession>A0A9P6UFA7</accession>
<keyword evidence="2" id="KW-0472">Membrane</keyword>
<protein>
    <recommendedName>
        <fullName evidence="5">Transmembrane protein</fullName>
    </recommendedName>
</protein>
<gene>
    <name evidence="3" type="ORF">BGZ97_007312</name>
</gene>
<evidence type="ECO:0000313" key="4">
    <source>
        <dbReference type="Proteomes" id="UP000823405"/>
    </source>
</evidence>
<dbReference type="OrthoDB" id="408511at2759"/>
<dbReference type="AlphaFoldDB" id="A0A9P6UFA7"/>
<dbReference type="Proteomes" id="UP000823405">
    <property type="component" value="Unassembled WGS sequence"/>
</dbReference>
<keyword evidence="2" id="KW-0812">Transmembrane</keyword>
<feature type="region of interest" description="Disordered" evidence="1">
    <location>
        <begin position="1"/>
        <end position="20"/>
    </location>
</feature>
<dbReference type="EMBL" id="JAAAIN010003245">
    <property type="protein sequence ID" value="KAG0286777.1"/>
    <property type="molecule type" value="Genomic_DNA"/>
</dbReference>
<evidence type="ECO:0008006" key="5">
    <source>
        <dbReference type="Google" id="ProtNLM"/>
    </source>
</evidence>
<reference evidence="3" key="1">
    <citation type="journal article" date="2020" name="Fungal Divers.">
        <title>Resolving the Mortierellaceae phylogeny through synthesis of multi-gene phylogenetics and phylogenomics.</title>
        <authorList>
            <person name="Vandepol N."/>
            <person name="Liber J."/>
            <person name="Desiro A."/>
            <person name="Na H."/>
            <person name="Kennedy M."/>
            <person name="Barry K."/>
            <person name="Grigoriev I.V."/>
            <person name="Miller A.N."/>
            <person name="O'Donnell K."/>
            <person name="Stajich J.E."/>
            <person name="Bonito G."/>
        </authorList>
    </citation>
    <scope>NUCLEOTIDE SEQUENCE</scope>
    <source>
        <strain evidence="3">NVP60</strain>
    </source>
</reference>
<feature type="transmembrane region" description="Helical" evidence="2">
    <location>
        <begin position="53"/>
        <end position="74"/>
    </location>
</feature>
<evidence type="ECO:0000256" key="1">
    <source>
        <dbReference type="SAM" id="MobiDB-lite"/>
    </source>
</evidence>
<sequence length="97" mass="11280">MSNYGATNAAPAGARDQESQALLNHQHQVNNTEANDTFYGRTFVHVHTHRKRYFALWFLALVAAVSAVVGLHYYHHQHHHDYQQHHLLLPQRSLIFR</sequence>
<organism evidence="3 4">
    <name type="scientific">Linnemannia gamsii</name>
    <dbReference type="NCBI Taxonomy" id="64522"/>
    <lineage>
        <taxon>Eukaryota</taxon>
        <taxon>Fungi</taxon>
        <taxon>Fungi incertae sedis</taxon>
        <taxon>Mucoromycota</taxon>
        <taxon>Mortierellomycotina</taxon>
        <taxon>Mortierellomycetes</taxon>
        <taxon>Mortierellales</taxon>
        <taxon>Mortierellaceae</taxon>
        <taxon>Linnemannia</taxon>
    </lineage>
</organism>
<comment type="caution">
    <text evidence="3">The sequence shown here is derived from an EMBL/GenBank/DDBJ whole genome shotgun (WGS) entry which is preliminary data.</text>
</comment>
<name>A0A9P6UFA7_9FUNG</name>
<keyword evidence="4" id="KW-1185">Reference proteome</keyword>
<evidence type="ECO:0000313" key="3">
    <source>
        <dbReference type="EMBL" id="KAG0286777.1"/>
    </source>
</evidence>
<proteinExistence type="predicted"/>
<evidence type="ECO:0000256" key="2">
    <source>
        <dbReference type="SAM" id="Phobius"/>
    </source>
</evidence>
<keyword evidence="2" id="KW-1133">Transmembrane helix</keyword>